<dbReference type="RefSeq" id="WP_111547905.1">
    <property type="nucleotide sequence ID" value="NZ_MZXV01000070.1"/>
</dbReference>
<dbReference type="AlphaFoldDB" id="A0A2W7BUN2"/>
<keyword evidence="3" id="KW-1185">Reference proteome</keyword>
<name>A0A2W7BUN2_9HYPH</name>
<keyword evidence="1" id="KW-0812">Transmembrane</keyword>
<dbReference type="EMBL" id="MZXV01000070">
    <property type="protein sequence ID" value="PZV34590.1"/>
    <property type="molecule type" value="Genomic_DNA"/>
</dbReference>
<proteinExistence type="predicted"/>
<comment type="caution">
    <text evidence="2">The sequence shown here is derived from an EMBL/GenBank/DDBJ whole genome shotgun (WGS) entry which is preliminary data.</text>
</comment>
<reference evidence="3" key="1">
    <citation type="submission" date="2017-03" db="EMBL/GenBank/DDBJ databases">
        <authorList>
            <person name="Safronova V.I."/>
            <person name="Sazanova A.L."/>
            <person name="Chirak E.R."/>
        </authorList>
    </citation>
    <scope>NUCLEOTIDE SEQUENCE [LARGE SCALE GENOMIC DNA]</scope>
    <source>
        <strain evidence="3">Ach-343</strain>
    </source>
</reference>
<gene>
    <name evidence="2" type="ORF">B5V02_31215</name>
</gene>
<keyword evidence="1" id="KW-1133">Transmembrane helix</keyword>
<dbReference type="Proteomes" id="UP000248616">
    <property type="component" value="Unassembled WGS sequence"/>
</dbReference>
<dbReference type="OrthoDB" id="8481275at2"/>
<protein>
    <submittedName>
        <fullName evidence="2">Uncharacterized protein</fullName>
    </submittedName>
</protein>
<evidence type="ECO:0000313" key="3">
    <source>
        <dbReference type="Proteomes" id="UP000248616"/>
    </source>
</evidence>
<sequence length="161" mass="16664">MRGGALPPALLLAALALALAFATPRVRIVSLIALAITLGALSQLELPRGWLEIAFLGCWASTVVNAAAVHLPGGVGWRSGLALSLNSGVWVTAVVRLAGTPSDLPKACLMLIVLIPAGWLVARRAPIAVKVGSSWLIAIAILCATLPFLPVTPGYLPDHLE</sequence>
<keyword evidence="1" id="KW-0472">Membrane</keyword>
<evidence type="ECO:0000256" key="1">
    <source>
        <dbReference type="SAM" id="Phobius"/>
    </source>
</evidence>
<evidence type="ECO:0000313" key="2">
    <source>
        <dbReference type="EMBL" id="PZV34590.1"/>
    </source>
</evidence>
<accession>A0A2W7BUN2</accession>
<feature type="transmembrane region" description="Helical" evidence="1">
    <location>
        <begin position="134"/>
        <end position="156"/>
    </location>
</feature>
<organism evidence="2 3">
    <name type="scientific">Mesorhizobium kowhaii</name>
    <dbReference type="NCBI Taxonomy" id="1300272"/>
    <lineage>
        <taxon>Bacteria</taxon>
        <taxon>Pseudomonadati</taxon>
        <taxon>Pseudomonadota</taxon>
        <taxon>Alphaproteobacteria</taxon>
        <taxon>Hyphomicrobiales</taxon>
        <taxon>Phyllobacteriaceae</taxon>
        <taxon>Mesorhizobium</taxon>
    </lineage>
</organism>